<evidence type="ECO:0000313" key="1">
    <source>
        <dbReference type="EMBL" id="MBW90320.1"/>
    </source>
</evidence>
<accession>A0A2P2JA16</accession>
<organism evidence="1">
    <name type="scientific">Rhizophora mucronata</name>
    <name type="common">Asiatic mangrove</name>
    <dbReference type="NCBI Taxonomy" id="61149"/>
    <lineage>
        <taxon>Eukaryota</taxon>
        <taxon>Viridiplantae</taxon>
        <taxon>Streptophyta</taxon>
        <taxon>Embryophyta</taxon>
        <taxon>Tracheophyta</taxon>
        <taxon>Spermatophyta</taxon>
        <taxon>Magnoliopsida</taxon>
        <taxon>eudicotyledons</taxon>
        <taxon>Gunneridae</taxon>
        <taxon>Pentapetalae</taxon>
        <taxon>rosids</taxon>
        <taxon>fabids</taxon>
        <taxon>Malpighiales</taxon>
        <taxon>Rhizophoraceae</taxon>
        <taxon>Rhizophora</taxon>
    </lineage>
</organism>
<name>A0A2P2JA16_RHIMU</name>
<protein>
    <submittedName>
        <fullName evidence="1">Uncharacterized protein</fullName>
    </submittedName>
</protein>
<dbReference type="EMBL" id="GGEC01009837">
    <property type="protein sequence ID" value="MBW90320.1"/>
    <property type="molecule type" value="Transcribed_RNA"/>
</dbReference>
<proteinExistence type="predicted"/>
<sequence length="27" mass="3076">MQSRLHVIQIATEIGVISKAVLREIRN</sequence>
<dbReference type="AlphaFoldDB" id="A0A2P2JA16"/>
<reference evidence="1" key="1">
    <citation type="submission" date="2018-02" db="EMBL/GenBank/DDBJ databases">
        <title>Rhizophora mucronata_Transcriptome.</title>
        <authorList>
            <person name="Meera S.P."/>
            <person name="Sreeshan A."/>
            <person name="Augustine A."/>
        </authorList>
    </citation>
    <scope>NUCLEOTIDE SEQUENCE</scope>
    <source>
        <tissue evidence="1">Leaf</tissue>
    </source>
</reference>